<dbReference type="SUPFAM" id="SSF81321">
    <property type="entry name" value="Family A G protein-coupled receptor-like"/>
    <property type="match status" value="1"/>
</dbReference>
<protein>
    <recommendedName>
        <fullName evidence="9">G-protein coupled receptors family 1 profile domain-containing protein</fullName>
    </recommendedName>
</protein>
<dbReference type="InterPro" id="IPR017452">
    <property type="entry name" value="GPCR_Rhodpsn_7TM"/>
</dbReference>
<keyword evidence="7" id="KW-0807">Transducer</keyword>
<evidence type="ECO:0000256" key="6">
    <source>
        <dbReference type="ARBA" id="ARBA00023170"/>
    </source>
</evidence>
<evidence type="ECO:0000256" key="1">
    <source>
        <dbReference type="ARBA" id="ARBA00004141"/>
    </source>
</evidence>
<dbReference type="EnsemblMetazoa" id="G4636.1">
    <property type="protein sequence ID" value="G4636.1:cds"/>
    <property type="gene ID" value="G4636"/>
</dbReference>
<evidence type="ECO:0000313" key="10">
    <source>
        <dbReference type="EnsemblMetazoa" id="G4636.1:cds"/>
    </source>
</evidence>
<keyword evidence="3 8" id="KW-1133">Transmembrane helix</keyword>
<dbReference type="CDD" id="cd00637">
    <property type="entry name" value="7tm_classA_rhodopsin-like"/>
    <property type="match status" value="1"/>
</dbReference>
<evidence type="ECO:0000256" key="7">
    <source>
        <dbReference type="ARBA" id="ARBA00023224"/>
    </source>
</evidence>
<keyword evidence="11" id="KW-1185">Reference proteome</keyword>
<feature type="transmembrane region" description="Helical" evidence="8">
    <location>
        <begin position="33"/>
        <end position="53"/>
    </location>
</feature>
<sequence>MTSLLCFFMNNTVLGLSAYKGSWVGGNVFCQLFAYFSNSLVSFAILAATLATFERRYAVIDPDKHLQVFTPINTKLLLVGLYMLSVLLCAGPLYGWGEYSSFKGVMQILISVSLDDESLQNSTLSSILCQQRNGTQYSKLKDLSTRAINTLLQEWPLTVIRSEITNCMDGRVILQIRAENTQVADRLLEDISSNYFDDIVFKGYVNESEGLGSGLSVETFVNKDEFQAYRDAYITFQSIGVCSLDFSPTNAYVISSTVYILCTTLIGPLVVMVINSLVILKRIKCPYHSLNGDVTYLKSVNIGGIVTALSCVPYYMINFMNMHSIVINRTINLICTAMFYNAGLCILLGFFIEYVSNVLKRRSRGHSLMEATELQSIGESTGDC</sequence>
<evidence type="ECO:0000256" key="8">
    <source>
        <dbReference type="SAM" id="Phobius"/>
    </source>
</evidence>
<keyword evidence="5 8" id="KW-0472">Membrane</keyword>
<feature type="transmembrane region" description="Helical" evidence="8">
    <location>
        <begin position="258"/>
        <end position="280"/>
    </location>
</feature>
<keyword evidence="2 8" id="KW-0812">Transmembrane</keyword>
<comment type="subcellular location">
    <subcellularLocation>
        <location evidence="1">Membrane</location>
        <topology evidence="1">Multi-pass membrane protein</topology>
    </subcellularLocation>
</comment>
<feature type="transmembrane region" description="Helical" evidence="8">
    <location>
        <begin position="300"/>
        <end position="317"/>
    </location>
</feature>
<evidence type="ECO:0000256" key="4">
    <source>
        <dbReference type="ARBA" id="ARBA00023040"/>
    </source>
</evidence>
<feature type="transmembrane region" description="Helical" evidence="8">
    <location>
        <begin position="337"/>
        <end position="359"/>
    </location>
</feature>
<evidence type="ECO:0000256" key="3">
    <source>
        <dbReference type="ARBA" id="ARBA00022989"/>
    </source>
</evidence>
<dbReference type="InterPro" id="IPR050125">
    <property type="entry name" value="GPCR_opsins"/>
</dbReference>
<dbReference type="GO" id="GO:0016020">
    <property type="term" value="C:membrane"/>
    <property type="evidence" value="ECO:0007669"/>
    <property type="project" value="UniProtKB-SubCell"/>
</dbReference>
<keyword evidence="4" id="KW-0297">G-protein coupled receptor</keyword>
<evidence type="ECO:0000259" key="9">
    <source>
        <dbReference type="PROSITE" id="PS50262"/>
    </source>
</evidence>
<name>A0A8W8N797_MAGGI</name>
<dbReference type="PROSITE" id="PS50262">
    <property type="entry name" value="G_PROTEIN_RECEP_F1_2"/>
    <property type="match status" value="1"/>
</dbReference>
<evidence type="ECO:0000256" key="2">
    <source>
        <dbReference type="ARBA" id="ARBA00022692"/>
    </source>
</evidence>
<proteinExistence type="predicted"/>
<dbReference type="Gene3D" id="1.20.1070.10">
    <property type="entry name" value="Rhodopsin 7-helix transmembrane proteins"/>
    <property type="match status" value="1"/>
</dbReference>
<feature type="transmembrane region" description="Helical" evidence="8">
    <location>
        <begin position="74"/>
        <end position="96"/>
    </location>
</feature>
<keyword evidence="6" id="KW-0675">Receptor</keyword>
<dbReference type="AlphaFoldDB" id="A0A8W8N797"/>
<reference evidence="10" key="1">
    <citation type="submission" date="2022-08" db="UniProtKB">
        <authorList>
            <consortium name="EnsemblMetazoa"/>
        </authorList>
    </citation>
    <scope>IDENTIFICATION</scope>
    <source>
        <strain evidence="10">05x7-T-G4-1.051#20</strain>
    </source>
</reference>
<feature type="domain" description="G-protein coupled receptors family 1 profile" evidence="9">
    <location>
        <begin position="1"/>
        <end position="88"/>
    </location>
</feature>
<dbReference type="Proteomes" id="UP000005408">
    <property type="component" value="Unassembled WGS sequence"/>
</dbReference>
<evidence type="ECO:0000256" key="5">
    <source>
        <dbReference type="ARBA" id="ARBA00023136"/>
    </source>
</evidence>
<organism evidence="10 11">
    <name type="scientific">Magallana gigas</name>
    <name type="common">Pacific oyster</name>
    <name type="synonym">Crassostrea gigas</name>
    <dbReference type="NCBI Taxonomy" id="29159"/>
    <lineage>
        <taxon>Eukaryota</taxon>
        <taxon>Metazoa</taxon>
        <taxon>Spiralia</taxon>
        <taxon>Lophotrochozoa</taxon>
        <taxon>Mollusca</taxon>
        <taxon>Bivalvia</taxon>
        <taxon>Autobranchia</taxon>
        <taxon>Pteriomorphia</taxon>
        <taxon>Ostreida</taxon>
        <taxon>Ostreoidea</taxon>
        <taxon>Ostreidae</taxon>
        <taxon>Magallana</taxon>
    </lineage>
</organism>
<accession>A0A8W8N797</accession>
<evidence type="ECO:0000313" key="11">
    <source>
        <dbReference type="Proteomes" id="UP000005408"/>
    </source>
</evidence>
<dbReference type="PANTHER" id="PTHR24240">
    <property type="entry name" value="OPSIN"/>
    <property type="match status" value="1"/>
</dbReference>
<dbReference type="GO" id="GO:0004930">
    <property type="term" value="F:G protein-coupled receptor activity"/>
    <property type="evidence" value="ECO:0007669"/>
    <property type="project" value="UniProtKB-KW"/>
</dbReference>